<dbReference type="STRING" id="320497.A0U93_14995"/>
<dbReference type="Gene3D" id="3.40.1410.10">
    <property type="entry name" value="Chorismate lyase-like"/>
    <property type="match status" value="1"/>
</dbReference>
<dbReference type="Proteomes" id="UP000188604">
    <property type="component" value="Chromosome"/>
</dbReference>
<protein>
    <recommendedName>
        <fullName evidence="3">Chorismate lyase</fullName>
    </recommendedName>
</protein>
<name>A0A1U9KT85_9PROT</name>
<reference evidence="1 2" key="1">
    <citation type="submission" date="2016-03" db="EMBL/GenBank/DDBJ databases">
        <title>Acetic acid bacteria sequencing.</title>
        <authorList>
            <person name="Brandt J."/>
            <person name="Jakob F."/>
            <person name="Vogel R.F."/>
        </authorList>
    </citation>
    <scope>NUCLEOTIDE SEQUENCE [LARGE SCALE GENOMIC DNA]</scope>
    <source>
        <strain evidence="1 2">NBRC 101099</strain>
    </source>
</reference>
<keyword evidence="2" id="KW-1185">Reference proteome</keyword>
<accession>A0A1U9KT85</accession>
<dbReference type="SUPFAM" id="SSF64288">
    <property type="entry name" value="Chorismate lyase-like"/>
    <property type="match status" value="1"/>
</dbReference>
<dbReference type="PROSITE" id="PS51257">
    <property type="entry name" value="PROKAR_LIPOPROTEIN"/>
    <property type="match status" value="1"/>
</dbReference>
<dbReference type="AlphaFoldDB" id="A0A1U9KT85"/>
<dbReference type="InterPro" id="IPR028978">
    <property type="entry name" value="Chorismate_lyase_/UTRA_dom_sf"/>
</dbReference>
<gene>
    <name evidence="1" type="ORF">A0U93_14995</name>
</gene>
<dbReference type="EMBL" id="CP014691">
    <property type="protein sequence ID" value="AQS89005.1"/>
    <property type="molecule type" value="Genomic_DNA"/>
</dbReference>
<dbReference type="KEGG" id="nch:A0U93_14995"/>
<proteinExistence type="predicted"/>
<evidence type="ECO:0008006" key="3">
    <source>
        <dbReference type="Google" id="ProtNLM"/>
    </source>
</evidence>
<evidence type="ECO:0000313" key="2">
    <source>
        <dbReference type="Proteomes" id="UP000188604"/>
    </source>
</evidence>
<organism evidence="1 2">
    <name type="scientific">Neoasaia chiangmaiensis</name>
    <dbReference type="NCBI Taxonomy" id="320497"/>
    <lineage>
        <taxon>Bacteria</taxon>
        <taxon>Pseudomonadati</taxon>
        <taxon>Pseudomonadota</taxon>
        <taxon>Alphaproteobacteria</taxon>
        <taxon>Acetobacterales</taxon>
        <taxon>Acetobacteraceae</taxon>
        <taxon>Neoasaia</taxon>
    </lineage>
</organism>
<evidence type="ECO:0000313" key="1">
    <source>
        <dbReference type="EMBL" id="AQS89005.1"/>
    </source>
</evidence>
<sequence length="189" mass="20704">MITGRAAAIGGPLFLLFFLAGCCAMPVSPQSLQRELAAEPSATAVLQRHCDRLTGGRTPLRAQRLPNDHEPALPDLLANLAVSDRNALAVRHVSLHCGNVVFSEAWNWYVTARLTPEMNRILASTDQPFGRVVRPLGFHRHSVASTLTGLPRGIILQNRALLLRHDDAPIAFVLENYFPAVLDSMLPED</sequence>